<evidence type="ECO:0000313" key="2">
    <source>
        <dbReference type="EMBL" id="EEC02536.1"/>
    </source>
</evidence>
<gene>
    <name evidence="2" type="ORF">IscW_ISCW002896</name>
</gene>
<evidence type="ECO:0000313" key="3">
    <source>
        <dbReference type="EnsemblMetazoa" id="ISCW002896-PA"/>
    </source>
</evidence>
<dbReference type="EMBL" id="DS651888">
    <property type="protein sequence ID" value="EEC02536.1"/>
    <property type="molecule type" value="Genomic_DNA"/>
</dbReference>
<reference evidence="2 4" key="1">
    <citation type="submission" date="2008-03" db="EMBL/GenBank/DDBJ databases">
        <title>Annotation of Ixodes scapularis.</title>
        <authorList>
            <consortium name="Ixodes scapularis Genome Project Consortium"/>
            <person name="Caler E."/>
            <person name="Hannick L.I."/>
            <person name="Bidwell S."/>
            <person name="Joardar V."/>
            <person name="Thiagarajan M."/>
            <person name="Amedeo P."/>
            <person name="Galinsky K.J."/>
            <person name="Schobel S."/>
            <person name="Inman J."/>
            <person name="Hostetler J."/>
            <person name="Miller J."/>
            <person name="Hammond M."/>
            <person name="Megy K."/>
            <person name="Lawson D."/>
            <person name="Kodira C."/>
            <person name="Sutton G."/>
            <person name="Meyer J."/>
            <person name="Hill C.A."/>
            <person name="Birren B."/>
            <person name="Nene V."/>
            <person name="Collins F."/>
            <person name="Alarcon-Chaidez F."/>
            <person name="Wikel S."/>
            <person name="Strausberg R."/>
        </authorList>
    </citation>
    <scope>NUCLEOTIDE SEQUENCE [LARGE SCALE GENOMIC DNA]</scope>
    <source>
        <strain evidence="4">Wikel</strain>
        <strain evidence="2">Wikel colony</strain>
    </source>
</reference>
<dbReference type="PaxDb" id="6945-B7P7G4"/>
<reference evidence="3" key="2">
    <citation type="submission" date="2020-05" db="UniProtKB">
        <authorList>
            <consortium name="EnsemblMetazoa"/>
        </authorList>
    </citation>
    <scope>IDENTIFICATION</scope>
    <source>
        <strain evidence="3">wikel</strain>
    </source>
</reference>
<sequence length="79" mass="8887">MFNYYNPEDKTQQRALPNGTKKEVDCRQNKNANYKNFYKSNPAVSIGGTVATQLSSERNGKCNSSSWVLSLVWDPAVIL</sequence>
<evidence type="ECO:0000313" key="4">
    <source>
        <dbReference type="Proteomes" id="UP000001555"/>
    </source>
</evidence>
<dbReference type="InParanoid" id="B7P7G4"/>
<name>B7P7G4_IXOSC</name>
<feature type="region of interest" description="Disordered" evidence="1">
    <location>
        <begin position="1"/>
        <end position="24"/>
    </location>
</feature>
<evidence type="ECO:0000256" key="1">
    <source>
        <dbReference type="SAM" id="MobiDB-lite"/>
    </source>
</evidence>
<accession>B7P7G4</accession>
<dbReference type="EMBL" id="ABJB010883735">
    <property type="status" value="NOT_ANNOTATED_CDS"/>
    <property type="molecule type" value="Genomic_DNA"/>
</dbReference>
<dbReference type="VEuPathDB" id="VectorBase:ISCW002896"/>
<dbReference type="AlphaFoldDB" id="B7P7G4"/>
<dbReference type="EMBL" id="ABJB010548212">
    <property type="status" value="NOT_ANNOTATED_CDS"/>
    <property type="molecule type" value="Genomic_DNA"/>
</dbReference>
<keyword evidence="4" id="KW-1185">Reference proteome</keyword>
<dbReference type="Proteomes" id="UP000001555">
    <property type="component" value="Unassembled WGS sequence"/>
</dbReference>
<proteinExistence type="predicted"/>
<dbReference type="EnsemblMetazoa" id="ISCW002896-RA">
    <property type="protein sequence ID" value="ISCW002896-PA"/>
    <property type="gene ID" value="ISCW002896"/>
</dbReference>
<protein>
    <submittedName>
        <fullName evidence="2 3">Uncharacterized protein</fullName>
    </submittedName>
</protein>
<dbReference type="HOGENOM" id="CLU_2608672_0_0_1"/>
<organism>
    <name type="scientific">Ixodes scapularis</name>
    <name type="common">Black-legged tick</name>
    <name type="synonym">Deer tick</name>
    <dbReference type="NCBI Taxonomy" id="6945"/>
    <lineage>
        <taxon>Eukaryota</taxon>
        <taxon>Metazoa</taxon>
        <taxon>Ecdysozoa</taxon>
        <taxon>Arthropoda</taxon>
        <taxon>Chelicerata</taxon>
        <taxon>Arachnida</taxon>
        <taxon>Acari</taxon>
        <taxon>Parasitiformes</taxon>
        <taxon>Ixodida</taxon>
        <taxon>Ixodoidea</taxon>
        <taxon>Ixodidae</taxon>
        <taxon>Ixodinae</taxon>
        <taxon>Ixodes</taxon>
    </lineage>
</organism>